<dbReference type="PATRIC" id="fig|1242966.3.peg.1984"/>
<name>U2FYW2_9BACT</name>
<dbReference type="Proteomes" id="UP000016636">
    <property type="component" value="Unassembled WGS sequence"/>
</dbReference>
<sequence length="69" mass="8049">MSGILKFVTTTKNLIFTKKVQSNFKIYYQAYHGSKFSGKMKNLNSVDFQGECIKAHKFKRNFSAQNIRH</sequence>
<dbReference type="RefSeq" id="WP_021085186.1">
    <property type="nucleotide sequence ID" value="NZ_ANNE01000042.1"/>
</dbReference>
<proteinExistence type="predicted"/>
<evidence type="ECO:0000313" key="2">
    <source>
        <dbReference type="Proteomes" id="UP000016636"/>
    </source>
</evidence>
<comment type="caution">
    <text evidence="1">The sequence shown here is derived from an EMBL/GenBank/DDBJ whole genome shotgun (WGS) entry which is preliminary data.</text>
</comment>
<organism evidence="1 2">
    <name type="scientific">Campylobacter concisus UNSW3</name>
    <dbReference type="NCBI Taxonomy" id="1242966"/>
    <lineage>
        <taxon>Bacteria</taxon>
        <taxon>Pseudomonadati</taxon>
        <taxon>Campylobacterota</taxon>
        <taxon>Epsilonproteobacteria</taxon>
        <taxon>Campylobacterales</taxon>
        <taxon>Campylobacteraceae</taxon>
        <taxon>Campylobacter</taxon>
    </lineage>
</organism>
<evidence type="ECO:0000313" key="1">
    <source>
        <dbReference type="EMBL" id="ERJ20974.1"/>
    </source>
</evidence>
<accession>U2FYW2</accession>
<dbReference type="EMBL" id="ANNE01000042">
    <property type="protein sequence ID" value="ERJ20974.1"/>
    <property type="molecule type" value="Genomic_DNA"/>
</dbReference>
<reference evidence="1 2" key="1">
    <citation type="journal article" date="2013" name="BMC Genomics">
        <title>Comparative genomics of Campylobacter concisus isolates reveals genetic diversity and provides insights into disease association.</title>
        <authorList>
            <person name="Deshpande N.P."/>
            <person name="Kaakoush N.O."/>
            <person name="Wilkins M.R."/>
            <person name="Mitchell H.M."/>
        </authorList>
    </citation>
    <scope>NUCLEOTIDE SEQUENCE [LARGE SCALE GENOMIC DNA]</scope>
    <source>
        <strain evidence="1 2">UNSW3</strain>
    </source>
</reference>
<gene>
    <name evidence="1" type="ORF">UNSW3_1942</name>
</gene>
<dbReference type="AlphaFoldDB" id="U2FYW2"/>
<protein>
    <submittedName>
        <fullName evidence="1">Uncharacterized protein</fullName>
    </submittedName>
</protein>